<dbReference type="RefSeq" id="WP_193913002.1">
    <property type="nucleotide sequence ID" value="NZ_JADEXS020000003.1"/>
</dbReference>
<accession>A0A8J7DBJ5</accession>
<keyword evidence="1" id="KW-0472">Membrane</keyword>
<dbReference type="Proteomes" id="UP000622533">
    <property type="component" value="Unassembled WGS sequence"/>
</dbReference>
<feature type="transmembrane region" description="Helical" evidence="1">
    <location>
        <begin position="31"/>
        <end position="53"/>
    </location>
</feature>
<dbReference type="AlphaFoldDB" id="A0A8J7DBJ5"/>
<sequence>MKRNQIIIATAGTISAIAFGYFGVQMFGRNIMYGASAGVFGLGAGAGVAQVVVGRGRTVTVLDN</sequence>
<keyword evidence="3" id="KW-1185">Reference proteome</keyword>
<keyword evidence="1" id="KW-1133">Transmembrane helix</keyword>
<name>A0A8J7DBJ5_DESMC</name>
<gene>
    <name evidence="2" type="ORF">IQ276_01200</name>
</gene>
<proteinExistence type="predicted"/>
<organism evidence="2 3">
    <name type="scientific">Desmonostoc muscorum LEGE 12446</name>
    <dbReference type="NCBI Taxonomy" id="1828758"/>
    <lineage>
        <taxon>Bacteria</taxon>
        <taxon>Bacillati</taxon>
        <taxon>Cyanobacteriota</taxon>
        <taxon>Cyanophyceae</taxon>
        <taxon>Nostocales</taxon>
        <taxon>Nostocaceae</taxon>
        <taxon>Desmonostoc</taxon>
    </lineage>
</organism>
<reference evidence="2" key="1">
    <citation type="submission" date="2020-10" db="EMBL/GenBank/DDBJ databases">
        <authorList>
            <person name="Castelo-Branco R."/>
            <person name="Eusebio N."/>
            <person name="Adriana R."/>
            <person name="Vieira A."/>
            <person name="Brugerolle De Fraissinette N."/>
            <person name="Rezende De Castro R."/>
            <person name="Schneider M.P."/>
            <person name="Vasconcelos V."/>
            <person name="Leao P.N."/>
        </authorList>
    </citation>
    <scope>NUCLEOTIDE SEQUENCE</scope>
    <source>
        <strain evidence="2">LEGE 12446</strain>
    </source>
</reference>
<comment type="caution">
    <text evidence="2">The sequence shown here is derived from an EMBL/GenBank/DDBJ whole genome shotgun (WGS) entry which is preliminary data.</text>
</comment>
<protein>
    <submittedName>
        <fullName evidence="2">Uncharacterized protein</fullName>
    </submittedName>
</protein>
<evidence type="ECO:0000313" key="2">
    <source>
        <dbReference type="EMBL" id="MBE9021120.1"/>
    </source>
</evidence>
<evidence type="ECO:0000313" key="3">
    <source>
        <dbReference type="Proteomes" id="UP000622533"/>
    </source>
</evidence>
<keyword evidence="1" id="KW-0812">Transmembrane</keyword>
<feature type="transmembrane region" description="Helical" evidence="1">
    <location>
        <begin position="6"/>
        <end position="24"/>
    </location>
</feature>
<evidence type="ECO:0000256" key="1">
    <source>
        <dbReference type="SAM" id="Phobius"/>
    </source>
</evidence>
<dbReference type="EMBL" id="JADEXS010000007">
    <property type="protein sequence ID" value="MBE9021120.1"/>
    <property type="molecule type" value="Genomic_DNA"/>
</dbReference>